<evidence type="ECO:0000256" key="1">
    <source>
        <dbReference type="SAM" id="MobiDB-lite"/>
    </source>
</evidence>
<dbReference type="AlphaFoldDB" id="D5ZPD3"/>
<proteinExistence type="predicted"/>
<protein>
    <submittedName>
        <fullName evidence="2">Predicted protein</fullName>
    </submittedName>
</protein>
<feature type="region of interest" description="Disordered" evidence="1">
    <location>
        <begin position="1"/>
        <end position="73"/>
    </location>
</feature>
<gene>
    <name evidence="2" type="ORF">SSFG_01616</name>
</gene>
<dbReference type="EMBL" id="DS999641">
    <property type="protein sequence ID" value="EFE66366.2"/>
    <property type="molecule type" value="Genomic_DNA"/>
</dbReference>
<sequence>MGTPWLRVSPSLPERAGTTSYSCPSARLPVHPFVSGPGPGETTGVFHAPSGGSGARGAGEEDGNTERDGNQGV</sequence>
<evidence type="ECO:0000313" key="2">
    <source>
        <dbReference type="EMBL" id="EFE66366.2"/>
    </source>
</evidence>
<name>D5ZPD3_STRV1</name>
<accession>D5ZPD3</accession>
<reference evidence="3" key="1">
    <citation type="submission" date="2008-12" db="EMBL/GenBank/DDBJ databases">
        <title>Annotation of Streptomyces ghanaensis ATCC 14672.</title>
        <authorList>
            <consortium name="The Broad Institute Genome Sequencing Platform"/>
            <consortium name="Broad Institute Microbial Sequencing Center"/>
            <person name="Fischbach M."/>
            <person name="Ward D."/>
            <person name="Young S."/>
            <person name="Kodira C.D."/>
            <person name="Zeng Q."/>
            <person name="Koehrsen M."/>
            <person name="Godfrey P."/>
            <person name="Alvarado L."/>
            <person name="Berlin A.M."/>
            <person name="Borenstein D."/>
            <person name="Chen Z."/>
            <person name="Engels R."/>
            <person name="Freedman E."/>
            <person name="Gellesch M."/>
            <person name="Goldberg J."/>
            <person name="Griggs A."/>
            <person name="Gujja S."/>
            <person name="Heiman D.I."/>
            <person name="Hepburn T.A."/>
            <person name="Howarth C."/>
            <person name="Jen D."/>
            <person name="Larson L."/>
            <person name="Lewis B."/>
            <person name="Mehta T."/>
            <person name="Park D."/>
            <person name="Pearson M."/>
            <person name="Roberts A."/>
            <person name="Saif S."/>
            <person name="Shea T.D."/>
            <person name="Shenoy N."/>
            <person name="Sisk P."/>
            <person name="Stolte C."/>
            <person name="Sykes S.N."/>
            <person name="Walk T."/>
            <person name="White J."/>
            <person name="Yandava C."/>
            <person name="Straight P."/>
            <person name="Clardy J."/>
            <person name="Hung D."/>
            <person name="Kolter R."/>
            <person name="Mekalanos J."/>
            <person name="Walker S."/>
            <person name="Walsh C.T."/>
            <person name="Wieland B.L.C."/>
            <person name="Ilzarbe M."/>
            <person name="Galagan J."/>
            <person name="Nusbaum C."/>
            <person name="Birren B."/>
        </authorList>
    </citation>
    <scope>NUCLEOTIDE SEQUENCE [LARGE SCALE GENOMIC DNA]</scope>
    <source>
        <strain evidence="3">ATCC 14672 / DSM 40746 / JCM 4963 / KCTC 9882 / NRRL B-12104 / FH 1290</strain>
    </source>
</reference>
<feature type="compositionally biased region" description="Basic and acidic residues" evidence="1">
    <location>
        <begin position="64"/>
        <end position="73"/>
    </location>
</feature>
<evidence type="ECO:0000313" key="3">
    <source>
        <dbReference type="Proteomes" id="UP000003824"/>
    </source>
</evidence>
<organism evidence="2 3">
    <name type="scientific">Streptomyces viridosporus (strain ATCC 14672 / DSM 40746 / JCM 4963 / KCTC 9882 / NRRL B-12104 / FH 1290)</name>
    <name type="common">Streptomyces ghanaensis</name>
    <dbReference type="NCBI Taxonomy" id="566461"/>
    <lineage>
        <taxon>Bacteria</taxon>
        <taxon>Bacillati</taxon>
        <taxon>Actinomycetota</taxon>
        <taxon>Actinomycetes</taxon>
        <taxon>Kitasatosporales</taxon>
        <taxon>Streptomycetaceae</taxon>
        <taxon>Streptomyces</taxon>
    </lineage>
</organism>
<dbReference type="Proteomes" id="UP000003824">
    <property type="component" value="Unassembled WGS sequence"/>
</dbReference>